<evidence type="ECO:0000313" key="2">
    <source>
        <dbReference type="Proteomes" id="UP000029644"/>
    </source>
</evidence>
<gene>
    <name evidence="1" type="ORF">JCM19300_4140</name>
</gene>
<protein>
    <submittedName>
        <fullName evidence="1">Uncharacterized protein</fullName>
    </submittedName>
</protein>
<name>A0A090VCQ8_9FLAO</name>
<evidence type="ECO:0000313" key="1">
    <source>
        <dbReference type="EMBL" id="GAL61194.1"/>
    </source>
</evidence>
<dbReference type="EMBL" id="BBNQ01000002">
    <property type="protein sequence ID" value="GAL61194.1"/>
    <property type="molecule type" value="Genomic_DNA"/>
</dbReference>
<dbReference type="Proteomes" id="UP000029644">
    <property type="component" value="Unassembled WGS sequence"/>
</dbReference>
<organism evidence="1 2">
    <name type="scientific">Algibacter lectus</name>
    <dbReference type="NCBI Taxonomy" id="221126"/>
    <lineage>
        <taxon>Bacteria</taxon>
        <taxon>Pseudomonadati</taxon>
        <taxon>Bacteroidota</taxon>
        <taxon>Flavobacteriia</taxon>
        <taxon>Flavobacteriales</taxon>
        <taxon>Flavobacteriaceae</taxon>
        <taxon>Algibacter</taxon>
    </lineage>
</organism>
<proteinExistence type="predicted"/>
<dbReference type="AlphaFoldDB" id="A0A090VCQ8"/>
<comment type="caution">
    <text evidence="1">The sequence shown here is derived from an EMBL/GenBank/DDBJ whole genome shotgun (WGS) entry which is preliminary data.</text>
</comment>
<sequence>MCVFYFIKVSILFLVYTKTDENVFNKVMNIFVFYLKLKM</sequence>
<reference evidence="1 2" key="1">
    <citation type="journal article" date="2014" name="Genome Announc.">
        <title>Draft Genome Sequences of Marine Flavobacterium Algibacter lectus Strains SS8 and NR4.</title>
        <authorList>
            <person name="Takatani N."/>
            <person name="Nakanishi M."/>
            <person name="Meirelles P."/>
            <person name="Mino S."/>
            <person name="Suda W."/>
            <person name="Oshima K."/>
            <person name="Hattori M."/>
            <person name="Ohkuma M."/>
            <person name="Hosokawa M."/>
            <person name="Miyashita K."/>
            <person name="Thompson F.L."/>
            <person name="Niwa A."/>
            <person name="Sawabe T."/>
            <person name="Sawabe T."/>
        </authorList>
    </citation>
    <scope>NUCLEOTIDE SEQUENCE [LARGE SCALE GENOMIC DNA]</scope>
    <source>
        <strain evidence="1 2">JCM 19300</strain>
    </source>
</reference>
<accession>A0A090VCQ8</accession>